<dbReference type="AlphaFoldDB" id="A0A4Y1ZI23"/>
<evidence type="ECO:0000313" key="2">
    <source>
        <dbReference type="Proteomes" id="UP000319716"/>
    </source>
</evidence>
<reference evidence="1 2" key="1">
    <citation type="submission" date="2017-11" db="EMBL/GenBank/DDBJ databases">
        <title>Draft Genome Sequence of Sporolactobacillus inulinus NBRC 111894 Isolated from Koso, a Japanese Sugar-Vegetable Fermented Beverage.</title>
        <authorList>
            <person name="Chiou T.Y."/>
            <person name="Oshima K."/>
            <person name="Suda W."/>
            <person name="Hattori M."/>
            <person name="Takahashi T."/>
        </authorList>
    </citation>
    <scope>NUCLEOTIDE SEQUENCE [LARGE SCALE GENOMIC DNA]</scope>
    <source>
        <strain evidence="1 2">NBRC111894</strain>
    </source>
</reference>
<gene>
    <name evidence="1" type="ORF">NBRC111894_4233</name>
</gene>
<comment type="caution">
    <text evidence="1">The sequence shown here is derived from an EMBL/GenBank/DDBJ whole genome shotgun (WGS) entry which is preliminary data.</text>
</comment>
<proteinExistence type="predicted"/>
<accession>A0A4Y1ZI23</accession>
<dbReference type="Proteomes" id="UP000319716">
    <property type="component" value="Unassembled WGS sequence"/>
</dbReference>
<dbReference type="EMBL" id="BEXB01000056">
    <property type="protein sequence ID" value="GAY78679.1"/>
    <property type="molecule type" value="Genomic_DNA"/>
</dbReference>
<name>A0A4Y1ZI23_9BACL</name>
<protein>
    <submittedName>
        <fullName evidence="1">Uncharacterized protein</fullName>
    </submittedName>
</protein>
<evidence type="ECO:0000313" key="1">
    <source>
        <dbReference type="EMBL" id="GAY78679.1"/>
    </source>
</evidence>
<organism evidence="1 2">
    <name type="scientific">Sporolactobacillus inulinus</name>
    <dbReference type="NCBI Taxonomy" id="2078"/>
    <lineage>
        <taxon>Bacteria</taxon>
        <taxon>Bacillati</taxon>
        <taxon>Bacillota</taxon>
        <taxon>Bacilli</taxon>
        <taxon>Bacillales</taxon>
        <taxon>Sporolactobacillaceae</taxon>
        <taxon>Sporolactobacillus</taxon>
    </lineage>
</organism>
<sequence length="40" mass="4366">MCGNPNVQKLSIQVIQASVTYATANVPALIFGSDHKVFRF</sequence>